<sequence length="1277" mass="140089">MGSADYVFVGAALPTGPVPDPAETDRRSVEAARRRFLRHEKGKRPLFGLADRATAHELFTRLLTDDETRILVCDGPAGMGKSAVVGEVVALAHERGWPVLPFRMDEVEAADRTAEAVGGRVQLGGCPASLLARVARGAPALLVVDQLDAASSYSGRIPEVFEAVDEMLEVLDAFPNVRTVLVARTIDVEKDPRLMNLVGDRGPAKRFPVGLLDDEAVAAVLARGGTPPQRLGGETLRLLRTPLHLSVFCRLSERARNASYRNLADLYATYTDEVRRKIEKFLPADLWPAVTHLLVDEMSRRETVTVPYGILDRFAREDLAVLVSAGVLLHGDNDRIGFFHETYFDYLFARSFVLSGKDLHDFLATGGQALFRRAQTRQVLEHLRETDRAEFRRTAVRLLGSDVVRPHLRFVVVSVLEQLDATDEDWAALDPLAWDDGVTARKLRGLLGLPAWFDATDTGRWERWLGDPATTPLVFPQLSWCTAHRPKRVTELMRPYANAAAPWPGLLQDWLWRWPTHHSAEMVETLIEQGYFDEGNAEVPGSGRTFWDYFRGVAEQEAETALRLLGTFLRRAAAHTASNGGDPLDSDRLNTSPGTGIGEDVSKAAAASPRAALDHLLPFVVAVAEASHVRHSPDHPSRARWYHRLLPVHPDLDEALYWGVHDALRTLAQQDPDSVAETMRTLSTSDSKALRFLACRVHTVWNRPDEALAWLMADPENLRLGWVDSARWASRELVSRATRDCGAELLERFVHLLLDHYPAWERLPENRQVFGHAQYVLLDAVAPHRRSPEARRRLGELERKFSGFPLVGPKPVTADFLGPPVPSAAGEHMSDAQWLRALRKHAEDRHNWRTDPPTGGARELAQLLGSCAKVQPDRFTALAQGFDRSIPAPAFVAVIDAVAGKVEADRLLALCAHAHDVIGGKAGRSVCGAIGTVARDLQDLSVAIPLLAHYADDPHPASEAARTSSGPGKYHYGGDLLMAGINSTRGEAAIAIGALLRLPGTPVEPFLPALGRLVCDPVMAVRVCAAEPVTFLLGRAPETALDLAELLFTGTPVDVHETRTVHRLLTWSLIHETARFAPELLRALDGPDEAARYAGAAWAVLALRERLAHGLPGTWDSLPVAARRGAAEMTATDPVGGVSLLRGMFDDNDPSVRKAASRCLRKLESLPPAVADELIGSFLTSRAFPDHAEGLAASLAPLALSLPARTLEAGQALAALAESPNASRRFERGIIHQHLIEVVLRLYRRGDERIRSQCLDIIDALYRAATGRLDEALSEER</sequence>
<evidence type="ECO:0000256" key="1">
    <source>
        <dbReference type="SAM" id="MobiDB-lite"/>
    </source>
</evidence>
<dbReference type="InterPro" id="IPR027417">
    <property type="entry name" value="P-loop_NTPase"/>
</dbReference>
<dbReference type="Proteomes" id="UP000644020">
    <property type="component" value="Unassembled WGS sequence"/>
</dbReference>
<proteinExistence type="predicted"/>
<dbReference type="InterPro" id="IPR011989">
    <property type="entry name" value="ARM-like"/>
</dbReference>
<evidence type="ECO:0000313" key="3">
    <source>
        <dbReference type="Proteomes" id="UP000644020"/>
    </source>
</evidence>
<accession>A0A918T8Z6</accession>
<dbReference type="InterPro" id="IPR016024">
    <property type="entry name" value="ARM-type_fold"/>
</dbReference>
<name>A0A918T8Z6_9ACTN</name>
<feature type="region of interest" description="Disordered" evidence="1">
    <location>
        <begin position="576"/>
        <end position="603"/>
    </location>
</feature>
<evidence type="ECO:0000313" key="2">
    <source>
        <dbReference type="EMBL" id="GHB06133.1"/>
    </source>
</evidence>
<dbReference type="SUPFAM" id="SSF52540">
    <property type="entry name" value="P-loop containing nucleoside triphosphate hydrolases"/>
    <property type="match status" value="1"/>
</dbReference>
<evidence type="ECO:0008006" key="4">
    <source>
        <dbReference type="Google" id="ProtNLM"/>
    </source>
</evidence>
<dbReference type="EMBL" id="BMUL01000020">
    <property type="protein sequence ID" value="GHB06133.1"/>
    <property type="molecule type" value="Genomic_DNA"/>
</dbReference>
<dbReference type="AlphaFoldDB" id="A0A918T8Z6"/>
<organism evidence="2 3">
    <name type="scientific">Streptomyces termitum</name>
    <dbReference type="NCBI Taxonomy" id="67368"/>
    <lineage>
        <taxon>Bacteria</taxon>
        <taxon>Bacillati</taxon>
        <taxon>Actinomycetota</taxon>
        <taxon>Actinomycetes</taxon>
        <taxon>Kitasatosporales</taxon>
        <taxon>Streptomycetaceae</taxon>
        <taxon>Streptomyces</taxon>
    </lineage>
</organism>
<keyword evidence="3" id="KW-1185">Reference proteome</keyword>
<dbReference type="RefSeq" id="WP_229850087.1">
    <property type="nucleotide sequence ID" value="NZ_BMUL01000020.1"/>
</dbReference>
<reference evidence="2" key="1">
    <citation type="journal article" date="2014" name="Int. J. Syst. Evol. Microbiol.">
        <title>Complete genome sequence of Corynebacterium casei LMG S-19264T (=DSM 44701T), isolated from a smear-ripened cheese.</title>
        <authorList>
            <consortium name="US DOE Joint Genome Institute (JGI-PGF)"/>
            <person name="Walter F."/>
            <person name="Albersmeier A."/>
            <person name="Kalinowski J."/>
            <person name="Ruckert C."/>
        </authorList>
    </citation>
    <scope>NUCLEOTIDE SEQUENCE</scope>
    <source>
        <strain evidence="2">JCM 4518</strain>
    </source>
</reference>
<gene>
    <name evidence="2" type="ORF">GCM10010305_56710</name>
</gene>
<dbReference type="Gene3D" id="1.25.10.10">
    <property type="entry name" value="Leucine-rich Repeat Variant"/>
    <property type="match status" value="1"/>
</dbReference>
<dbReference type="SUPFAM" id="SSF48371">
    <property type="entry name" value="ARM repeat"/>
    <property type="match status" value="1"/>
</dbReference>
<protein>
    <recommendedName>
        <fullName evidence="4">ATP-binding protein</fullName>
    </recommendedName>
</protein>
<reference evidence="2" key="2">
    <citation type="submission" date="2020-09" db="EMBL/GenBank/DDBJ databases">
        <authorList>
            <person name="Sun Q."/>
            <person name="Ohkuma M."/>
        </authorList>
    </citation>
    <scope>NUCLEOTIDE SEQUENCE</scope>
    <source>
        <strain evidence="2">JCM 4518</strain>
    </source>
</reference>
<comment type="caution">
    <text evidence="2">The sequence shown here is derived from an EMBL/GenBank/DDBJ whole genome shotgun (WGS) entry which is preliminary data.</text>
</comment>